<dbReference type="GO" id="GO:0009263">
    <property type="term" value="P:deoxyribonucleotide biosynthetic process"/>
    <property type="evidence" value="ECO:0007669"/>
    <property type="project" value="InterPro"/>
</dbReference>
<dbReference type="Proteomes" id="UP000708208">
    <property type="component" value="Unassembled WGS sequence"/>
</dbReference>
<dbReference type="InterPro" id="IPR000358">
    <property type="entry name" value="RNR_small_fam"/>
</dbReference>
<accession>A0A8J2P7U2</accession>
<evidence type="ECO:0000313" key="2">
    <source>
        <dbReference type="Proteomes" id="UP000708208"/>
    </source>
</evidence>
<proteinExistence type="predicted"/>
<dbReference type="AlphaFoldDB" id="A0A8J2P7U2"/>
<dbReference type="GO" id="GO:0004748">
    <property type="term" value="F:ribonucleoside-diphosphate reductase activity, thioredoxin disulfide as acceptor"/>
    <property type="evidence" value="ECO:0007669"/>
    <property type="project" value="TreeGrafter"/>
</dbReference>
<dbReference type="OrthoDB" id="5979489at2759"/>
<organism evidence="1 2">
    <name type="scientific">Allacma fusca</name>
    <dbReference type="NCBI Taxonomy" id="39272"/>
    <lineage>
        <taxon>Eukaryota</taxon>
        <taxon>Metazoa</taxon>
        <taxon>Ecdysozoa</taxon>
        <taxon>Arthropoda</taxon>
        <taxon>Hexapoda</taxon>
        <taxon>Collembola</taxon>
        <taxon>Symphypleona</taxon>
        <taxon>Sminthuridae</taxon>
        <taxon>Allacma</taxon>
    </lineage>
</organism>
<dbReference type="EMBL" id="CAJVCH010284630">
    <property type="protein sequence ID" value="CAG7784858.1"/>
    <property type="molecule type" value="Genomic_DNA"/>
</dbReference>
<protein>
    <submittedName>
        <fullName evidence="1">Uncharacterized protein</fullName>
    </submittedName>
</protein>
<reference evidence="1" key="1">
    <citation type="submission" date="2021-06" db="EMBL/GenBank/DDBJ databases">
        <authorList>
            <person name="Hodson N. C."/>
            <person name="Mongue J. A."/>
            <person name="Jaron S. K."/>
        </authorList>
    </citation>
    <scope>NUCLEOTIDE SEQUENCE</scope>
</reference>
<dbReference type="GO" id="GO:0005829">
    <property type="term" value="C:cytosol"/>
    <property type="evidence" value="ECO:0007669"/>
    <property type="project" value="TreeGrafter"/>
</dbReference>
<gene>
    <name evidence="1" type="ORF">AFUS01_LOCUS23519</name>
</gene>
<keyword evidence="2" id="KW-1185">Reference proteome</keyword>
<dbReference type="PANTHER" id="PTHR23409:SF21">
    <property type="entry name" value="CAPSID PROTEIN"/>
    <property type="match status" value="1"/>
</dbReference>
<comment type="caution">
    <text evidence="1">The sequence shown here is derived from an EMBL/GenBank/DDBJ whole genome shotgun (WGS) entry which is preliminary data.</text>
</comment>
<name>A0A8J2P7U2_9HEXA</name>
<sequence length="563" mass="64726">MKMFSLDLVNLSIPFILENDMDNRQIKKNRQDISEKSISLLFEKLPFPYRYLTSPDVLNGGIPDREYFNNDLANEMCTDSEWQLVQDVCSAFNISTFRQFTRLYTIVDTLLLAVIWENFRMNGMRSEIEYIRDFKMIELLSKAIRGGFSFCTRKIQTANNERSTFGYDPTKNRTHLIYNDKVSLYATALLDKYPHSNYRWESVNDLDRIDWKSYESKDGKGYFLQVTLGYPPEVQDKTVDLPLAPERRVIKFEELGEKQQHNLSKLRYYDPSDSFLALTCRIVKQDGTLCDDNDIVAPSNLFFQTMFSNLEIYLNGQLVSDSGNYYSQIAYLQRLLASSPNEKQGKLLNEFYYPDEKPEAYSASDPGFAQRYEKTKKSQSFTMIGQLVANIFNQPRFLPAGTEIRILLRRNLPELCLTAAYDTKTGFNGCPYSYQITNATFFASKKVISKPIVDAHRHQLSLGRTFKYPTTEVELKTFTIAQGLTSITTDSVVIGKIPRILVVGLVSSTSFLGKLSKSPFNYVDKNICELGFTWNGETVEHRVFPFNFRKSSTAKVNGKDVIV</sequence>
<dbReference type="PANTHER" id="PTHR23409">
    <property type="entry name" value="RIBONUCLEOSIDE-DIPHOSPHATE REDUCTASE SMALL CHAIN"/>
    <property type="match status" value="1"/>
</dbReference>
<evidence type="ECO:0000313" key="1">
    <source>
        <dbReference type="EMBL" id="CAG7784858.1"/>
    </source>
</evidence>
<feature type="non-terminal residue" evidence="1">
    <location>
        <position position="1"/>
    </location>
</feature>